<keyword evidence="3" id="KW-1185">Reference proteome</keyword>
<dbReference type="RefSeq" id="WP_209406831.1">
    <property type="nucleotide sequence ID" value="NZ_JAGIYQ010000011.1"/>
</dbReference>
<reference evidence="2" key="1">
    <citation type="submission" date="2021-04" db="EMBL/GenBank/DDBJ databases">
        <title>Genome seq and assembly of Bacillus sp.</title>
        <authorList>
            <person name="Chhetri G."/>
        </authorList>
    </citation>
    <scope>NUCLEOTIDE SEQUENCE</scope>
    <source>
        <strain evidence="2">RG28</strain>
    </source>
</reference>
<accession>A0A940NS18</accession>
<protein>
    <recommendedName>
        <fullName evidence="1">DUF6933 domain-containing protein</fullName>
    </recommendedName>
</protein>
<dbReference type="Pfam" id="PF22016">
    <property type="entry name" value="DUF6933"/>
    <property type="match status" value="1"/>
</dbReference>
<evidence type="ECO:0000259" key="1">
    <source>
        <dbReference type="Pfam" id="PF22016"/>
    </source>
</evidence>
<evidence type="ECO:0000313" key="3">
    <source>
        <dbReference type="Proteomes" id="UP000682134"/>
    </source>
</evidence>
<feature type="domain" description="DUF6933" evidence="1">
    <location>
        <begin position="2"/>
        <end position="158"/>
    </location>
</feature>
<dbReference type="EMBL" id="JAGIYQ010000011">
    <property type="protein sequence ID" value="MBP0726488.1"/>
    <property type="molecule type" value="Genomic_DNA"/>
</dbReference>
<dbReference type="InterPro" id="IPR053864">
    <property type="entry name" value="DUF6933"/>
</dbReference>
<comment type="caution">
    <text evidence="2">The sequence shown here is derived from an EMBL/GenBank/DDBJ whole genome shotgun (WGS) entry which is preliminary data.</text>
</comment>
<dbReference type="AlphaFoldDB" id="A0A940NS18"/>
<dbReference type="Proteomes" id="UP000682134">
    <property type="component" value="Unassembled WGS sequence"/>
</dbReference>
<proteinExistence type="predicted"/>
<gene>
    <name evidence="2" type="ORF">J5Y03_15110</name>
</gene>
<organism evidence="2 3">
    <name type="scientific">Gottfriedia endophytica</name>
    <dbReference type="NCBI Taxonomy" id="2820819"/>
    <lineage>
        <taxon>Bacteria</taxon>
        <taxon>Bacillati</taxon>
        <taxon>Bacillota</taxon>
        <taxon>Bacilli</taxon>
        <taxon>Bacillales</taxon>
        <taxon>Bacillaceae</taxon>
        <taxon>Gottfriedia</taxon>
    </lineage>
</organism>
<sequence length="171" mass="20148">MIIQCTKKLADEMKLKVSKPDLLNVNQIYCWHAHLFKIGRKKCVLVMNNVTRYHFVLYGLVKKDFVMFEEIVKMNIVSNFLADGINPDHVDWYINQLGDIQFYATSDRSIISQMNDSILSLEYIIYYEAERGNTIDIFEINRDLNCTPMMKIPKYPNKMMIDALNEQYSKN</sequence>
<evidence type="ECO:0000313" key="2">
    <source>
        <dbReference type="EMBL" id="MBP0726488.1"/>
    </source>
</evidence>
<name>A0A940NS18_9BACI</name>